<evidence type="ECO:0000313" key="1">
    <source>
        <dbReference type="EMBL" id="PIR71759.1"/>
    </source>
</evidence>
<dbReference type="InterPro" id="IPR015421">
    <property type="entry name" value="PyrdxlP-dep_Trfase_major"/>
</dbReference>
<dbReference type="AlphaFoldDB" id="A0A2H0TJM4"/>
<dbReference type="Proteomes" id="UP000228909">
    <property type="component" value="Unassembled WGS sequence"/>
</dbReference>
<dbReference type="Gene3D" id="3.40.640.10">
    <property type="entry name" value="Type I PLP-dependent aspartate aminotransferase-like (Major domain)"/>
    <property type="match status" value="1"/>
</dbReference>
<accession>A0A2H0TJM4</accession>
<sequence>MKDFAKKVKDIEVSLIRYMPVLASKVPEAVSLGQGIPSFELPEYIREKLIEALRSQKIINKYSLEPGMPILKEEVAKYLERTKGV</sequence>
<dbReference type="Gene3D" id="3.90.1150.10">
    <property type="entry name" value="Aspartate Aminotransferase, domain 1"/>
    <property type="match status" value="1"/>
</dbReference>
<keyword evidence="1" id="KW-0808">Transferase</keyword>
<proteinExistence type="predicted"/>
<gene>
    <name evidence="1" type="ORF">COU43_00785</name>
</gene>
<evidence type="ECO:0000313" key="2">
    <source>
        <dbReference type="Proteomes" id="UP000228909"/>
    </source>
</evidence>
<dbReference type="GO" id="GO:0008483">
    <property type="term" value="F:transaminase activity"/>
    <property type="evidence" value="ECO:0007669"/>
    <property type="project" value="UniProtKB-KW"/>
</dbReference>
<protein>
    <submittedName>
        <fullName evidence="1">Aminotransferase</fullName>
    </submittedName>
</protein>
<dbReference type="InterPro" id="IPR015422">
    <property type="entry name" value="PyrdxlP-dep_Trfase_small"/>
</dbReference>
<keyword evidence="1" id="KW-0032">Aminotransferase</keyword>
<dbReference type="EMBL" id="PFCK01000021">
    <property type="protein sequence ID" value="PIR71759.1"/>
    <property type="molecule type" value="Genomic_DNA"/>
</dbReference>
<comment type="caution">
    <text evidence="1">The sequence shown here is derived from an EMBL/GenBank/DDBJ whole genome shotgun (WGS) entry which is preliminary data.</text>
</comment>
<feature type="non-terminal residue" evidence="1">
    <location>
        <position position="85"/>
    </location>
</feature>
<dbReference type="SUPFAM" id="SSF53383">
    <property type="entry name" value="PLP-dependent transferases"/>
    <property type="match status" value="1"/>
</dbReference>
<name>A0A2H0TJM4_9BACT</name>
<organism evidence="1 2">
    <name type="scientific">Candidatus Nealsonbacteria bacterium CG10_big_fil_rev_8_21_14_0_10_37_25</name>
    <dbReference type="NCBI Taxonomy" id="1974711"/>
    <lineage>
        <taxon>Bacteria</taxon>
        <taxon>Candidatus Nealsoniibacteriota</taxon>
    </lineage>
</organism>
<dbReference type="InterPro" id="IPR015424">
    <property type="entry name" value="PyrdxlP-dep_Trfase"/>
</dbReference>
<reference evidence="2" key="1">
    <citation type="submission" date="2017-09" db="EMBL/GenBank/DDBJ databases">
        <title>Depth-based differentiation of microbial function through sediment-hosted aquifers and enrichment of novel symbionts in the deep terrestrial subsurface.</title>
        <authorList>
            <person name="Probst A.J."/>
            <person name="Ladd B."/>
            <person name="Jarett J.K."/>
            <person name="Geller-Mcgrath D.E."/>
            <person name="Sieber C.M.K."/>
            <person name="Emerson J.B."/>
            <person name="Anantharaman K."/>
            <person name="Thomas B.C."/>
            <person name="Malmstrom R."/>
            <person name="Stieglmeier M."/>
            <person name="Klingl A."/>
            <person name="Woyke T."/>
            <person name="Ryan C.M."/>
            <person name="Banfield J.F."/>
        </authorList>
    </citation>
    <scope>NUCLEOTIDE SEQUENCE [LARGE SCALE GENOMIC DNA]</scope>
</reference>